<accession>A0A4P9ZU78</accession>
<dbReference type="PANTHER" id="PTHR21561">
    <property type="entry name" value="INO80 COMPLEX SUBUNIT B"/>
    <property type="match status" value="1"/>
</dbReference>
<evidence type="ECO:0000313" key="2">
    <source>
        <dbReference type="EMBL" id="RKP36411.1"/>
    </source>
</evidence>
<reference evidence="3" key="1">
    <citation type="journal article" date="2018" name="Nat. Microbiol.">
        <title>Leveraging single-cell genomics to expand the fungal tree of life.</title>
        <authorList>
            <person name="Ahrendt S.R."/>
            <person name="Quandt C.A."/>
            <person name="Ciobanu D."/>
            <person name="Clum A."/>
            <person name="Salamov A."/>
            <person name="Andreopoulos B."/>
            <person name="Cheng J.F."/>
            <person name="Woyke T."/>
            <person name="Pelin A."/>
            <person name="Henrissat B."/>
            <person name="Reynolds N.K."/>
            <person name="Benny G.L."/>
            <person name="Smith M.E."/>
            <person name="James T.Y."/>
            <person name="Grigoriev I.V."/>
        </authorList>
    </citation>
    <scope>NUCLEOTIDE SEQUENCE [LARGE SCALE GENOMIC DNA]</scope>
    <source>
        <strain evidence="3">RSA 468</strain>
    </source>
</reference>
<gene>
    <name evidence="2" type="ORF">BJ085DRAFT_22449</name>
</gene>
<dbReference type="STRING" id="215637.A0A4P9ZU78"/>
<sequence>MTKRQKAKLSDGPKEELLMLPAESKKKVMTKEELALKRSENARRRKFQTMKKIEQDQMDTINRLLKKQASKRSRKDDADQVIEAQTAFPQDIRLVVRPDLSLLAIPMDCIVLSSINLSTRPAPRAVPLCSFKPCTQTKKYTHPNKSFNACSLDHYKMLLAADP</sequence>
<dbReference type="AlphaFoldDB" id="A0A4P9ZU78"/>
<protein>
    <recommendedName>
        <fullName evidence="1">INO80 complex subunit B-like conserved region domain-containing protein</fullName>
    </recommendedName>
</protein>
<feature type="domain" description="INO80 complex subunit B-like conserved region" evidence="1">
    <location>
        <begin position="33"/>
        <end position="109"/>
    </location>
</feature>
<dbReference type="Pfam" id="PF04795">
    <property type="entry name" value="PAPA-1"/>
    <property type="match status" value="1"/>
</dbReference>
<proteinExistence type="predicted"/>
<keyword evidence="3" id="KW-1185">Reference proteome</keyword>
<dbReference type="EMBL" id="ML002658">
    <property type="protein sequence ID" value="RKP36411.1"/>
    <property type="molecule type" value="Genomic_DNA"/>
</dbReference>
<dbReference type="GO" id="GO:0031011">
    <property type="term" value="C:Ino80 complex"/>
    <property type="evidence" value="ECO:0007669"/>
    <property type="project" value="InterPro"/>
</dbReference>
<organism evidence="2 3">
    <name type="scientific">Dimargaris cristalligena</name>
    <dbReference type="NCBI Taxonomy" id="215637"/>
    <lineage>
        <taxon>Eukaryota</taxon>
        <taxon>Fungi</taxon>
        <taxon>Fungi incertae sedis</taxon>
        <taxon>Zoopagomycota</taxon>
        <taxon>Kickxellomycotina</taxon>
        <taxon>Dimargaritomycetes</taxon>
        <taxon>Dimargaritales</taxon>
        <taxon>Dimargaritaceae</taxon>
        <taxon>Dimargaris</taxon>
    </lineage>
</organism>
<evidence type="ECO:0000313" key="3">
    <source>
        <dbReference type="Proteomes" id="UP000268162"/>
    </source>
</evidence>
<dbReference type="InterPro" id="IPR029523">
    <property type="entry name" value="INO80B/Ies2"/>
</dbReference>
<evidence type="ECO:0000259" key="1">
    <source>
        <dbReference type="SMART" id="SM01406"/>
    </source>
</evidence>
<dbReference type="InterPro" id="IPR006880">
    <property type="entry name" value="INO80B_C"/>
</dbReference>
<dbReference type="Proteomes" id="UP000268162">
    <property type="component" value="Unassembled WGS sequence"/>
</dbReference>
<dbReference type="SMART" id="SM01406">
    <property type="entry name" value="PAPA-1"/>
    <property type="match status" value="1"/>
</dbReference>
<dbReference type="PANTHER" id="PTHR21561:SF12">
    <property type="entry name" value="INO80 COMPLEX SUBUNIT B"/>
    <property type="match status" value="1"/>
</dbReference>
<dbReference type="GO" id="GO:0006338">
    <property type="term" value="P:chromatin remodeling"/>
    <property type="evidence" value="ECO:0007669"/>
    <property type="project" value="InterPro"/>
</dbReference>
<name>A0A4P9ZU78_9FUNG</name>